<dbReference type="EMBL" id="BRVO01000001">
    <property type="protein sequence ID" value="GLB47919.1"/>
    <property type="molecule type" value="Genomic_DNA"/>
</dbReference>
<sequence>MKKINALLAMFAATTMLFSCNNDDDGGGTNIPDPAENTSLLIANDSGDLYEVQDNNAQFTDYGQIQGIDFQVNNSAMVSTNNNIYAIERQVNSLSEYELHLLIYNKSDDYTQNVILSLPASLNVTNPSMTALTINGSSIYGVLYEGLSSATIKIVSINTSTFEITDTGIEMSNINAAVTGLLYTNSKLYMSTWGAGFYEIDLEAQTTTEIQALGEPLNSTRMAKLDNTHIGMLKIVPNYTNGGNFVILNLEDNSLINTFQNNIYQVSSISGNGFFNEDTYYVYGTSVATPTYPGLLAFNVYTGLPSFINNSNTLSGNLIILDTIE</sequence>
<feature type="chain" id="PRO_5045123919" evidence="1">
    <location>
        <begin position="22"/>
        <end position="325"/>
    </location>
</feature>
<dbReference type="PROSITE" id="PS51257">
    <property type="entry name" value="PROKAR_LIPOPROTEIN"/>
    <property type="match status" value="1"/>
</dbReference>
<accession>A0ABQ5MEW2</accession>
<evidence type="ECO:0000256" key="1">
    <source>
        <dbReference type="SAM" id="SignalP"/>
    </source>
</evidence>
<evidence type="ECO:0000313" key="3">
    <source>
        <dbReference type="Proteomes" id="UP001143543"/>
    </source>
</evidence>
<reference evidence="2" key="1">
    <citation type="submission" date="2022-07" db="EMBL/GenBank/DDBJ databases">
        <title>Taxonomy of Novel Oxalotrophic and Methylotrophic Bacteria.</title>
        <authorList>
            <person name="Sahin N."/>
            <person name="Tani A."/>
        </authorList>
    </citation>
    <scope>NUCLEOTIDE SEQUENCE</scope>
    <source>
        <strain evidence="2">Y10</strain>
    </source>
</reference>
<name>A0ABQ5MEW2_9FLAO</name>
<evidence type="ECO:0000313" key="2">
    <source>
        <dbReference type="EMBL" id="GLB47919.1"/>
    </source>
</evidence>
<keyword evidence="1" id="KW-0732">Signal</keyword>
<organism evidence="2 3">
    <name type="scientific">Neptunitalea lumnitzerae</name>
    <dbReference type="NCBI Taxonomy" id="2965509"/>
    <lineage>
        <taxon>Bacteria</taxon>
        <taxon>Pseudomonadati</taxon>
        <taxon>Bacteroidota</taxon>
        <taxon>Flavobacteriia</taxon>
        <taxon>Flavobacteriales</taxon>
        <taxon>Flavobacteriaceae</taxon>
        <taxon>Neptunitalea</taxon>
    </lineage>
</organism>
<feature type="signal peptide" evidence="1">
    <location>
        <begin position="1"/>
        <end position="21"/>
    </location>
</feature>
<dbReference type="Proteomes" id="UP001143543">
    <property type="component" value="Unassembled WGS sequence"/>
</dbReference>
<comment type="caution">
    <text evidence="2">The sequence shown here is derived from an EMBL/GenBank/DDBJ whole genome shotgun (WGS) entry which is preliminary data.</text>
</comment>
<gene>
    <name evidence="2" type="ORF">Y10_02870</name>
</gene>
<proteinExistence type="predicted"/>
<dbReference type="RefSeq" id="WP_281763582.1">
    <property type="nucleotide sequence ID" value="NZ_BRVO01000001.1"/>
</dbReference>
<keyword evidence="3" id="KW-1185">Reference proteome</keyword>
<protein>
    <submittedName>
        <fullName evidence="2">Uncharacterized protein</fullName>
    </submittedName>
</protein>